<feature type="region of interest" description="Disordered" evidence="1">
    <location>
        <begin position="39"/>
        <end position="68"/>
    </location>
</feature>
<evidence type="ECO:0000313" key="2">
    <source>
        <dbReference type="EMBL" id="CAA9515905.1"/>
    </source>
</evidence>
<proteinExistence type="predicted"/>
<organism evidence="2">
    <name type="scientific">uncultured Rubrobacteraceae bacterium</name>
    <dbReference type="NCBI Taxonomy" id="349277"/>
    <lineage>
        <taxon>Bacteria</taxon>
        <taxon>Bacillati</taxon>
        <taxon>Actinomycetota</taxon>
        <taxon>Rubrobacteria</taxon>
        <taxon>Rubrobacterales</taxon>
        <taxon>Rubrobacteraceae</taxon>
        <taxon>environmental samples</taxon>
    </lineage>
</organism>
<dbReference type="EMBL" id="CADCVM010000370">
    <property type="protein sequence ID" value="CAA9515905.1"/>
    <property type="molecule type" value="Genomic_DNA"/>
</dbReference>
<sequence length="109" mass="12145">MLVRNGPRRARILALPPPVSIRGMWRVRAPAYCRRIISRASSSLRPPNSPSKTGPQNGHSRAGLPQPQSRFSMRACFQIKFSSPPEKKPSTCPRVLARIVLPLRPRPAT</sequence>
<evidence type="ECO:0000256" key="1">
    <source>
        <dbReference type="SAM" id="MobiDB-lite"/>
    </source>
</evidence>
<gene>
    <name evidence="2" type="ORF">AVDCRST_MAG05-3305</name>
</gene>
<feature type="compositionally biased region" description="Polar residues" evidence="1">
    <location>
        <begin position="50"/>
        <end position="59"/>
    </location>
</feature>
<protein>
    <submittedName>
        <fullName evidence="2">Uncharacterized protein</fullName>
    </submittedName>
</protein>
<dbReference type="AlphaFoldDB" id="A0A6J4T8A8"/>
<reference evidence="2" key="1">
    <citation type="submission" date="2020-02" db="EMBL/GenBank/DDBJ databases">
        <authorList>
            <person name="Meier V. D."/>
        </authorList>
    </citation>
    <scope>NUCLEOTIDE SEQUENCE</scope>
    <source>
        <strain evidence="2">AVDCRST_MAG05</strain>
    </source>
</reference>
<name>A0A6J4T8A8_9ACTN</name>
<accession>A0A6J4T8A8</accession>